<dbReference type="PANTHER" id="PTHR43011">
    <property type="entry name" value="IRON-SULFUR CLUSTER ASSEMBLY 2 HOMOLOG, MITOCHONDRIAL"/>
    <property type="match status" value="1"/>
</dbReference>
<dbReference type="InterPro" id="IPR035903">
    <property type="entry name" value="HesB-like_dom_sf"/>
</dbReference>
<dbReference type="RefSeq" id="WP_096406018.1">
    <property type="nucleotide sequence ID" value="NZ_AP017372.2"/>
</dbReference>
<accession>A0A0X8X672</accession>
<dbReference type="InterPro" id="IPR000361">
    <property type="entry name" value="ATAP_core_dom"/>
</dbReference>
<keyword evidence="3" id="KW-1185">Reference proteome</keyword>
<dbReference type="GO" id="GO:0051537">
    <property type="term" value="F:2 iron, 2 sulfur cluster binding"/>
    <property type="evidence" value="ECO:0007669"/>
    <property type="project" value="TreeGrafter"/>
</dbReference>
<evidence type="ECO:0000313" key="3">
    <source>
        <dbReference type="Proteomes" id="UP000218890"/>
    </source>
</evidence>
<feature type="domain" description="Core" evidence="1">
    <location>
        <begin position="20"/>
        <end position="117"/>
    </location>
</feature>
<dbReference type="PANTHER" id="PTHR43011:SF1">
    <property type="entry name" value="IRON-SULFUR CLUSTER ASSEMBLY 2 HOMOLOG, MITOCHONDRIAL"/>
    <property type="match status" value="1"/>
</dbReference>
<dbReference type="GO" id="GO:0005506">
    <property type="term" value="F:iron ion binding"/>
    <property type="evidence" value="ECO:0007669"/>
    <property type="project" value="TreeGrafter"/>
</dbReference>
<reference evidence="2" key="1">
    <citation type="submission" date="2016-02" db="EMBL/GenBank/DDBJ databases">
        <title>Halorhodospira halochloris DSM-1059 complete genome, version 2.</title>
        <authorList>
            <person name="Tsukatani Y."/>
        </authorList>
    </citation>
    <scope>NUCLEOTIDE SEQUENCE</scope>
    <source>
        <strain evidence="2">DSM 1059</strain>
    </source>
</reference>
<evidence type="ECO:0000259" key="1">
    <source>
        <dbReference type="Pfam" id="PF01521"/>
    </source>
</evidence>
<dbReference type="AlphaFoldDB" id="A0A0X8X672"/>
<dbReference type="Proteomes" id="UP000218890">
    <property type="component" value="Chromosome"/>
</dbReference>
<dbReference type="SUPFAM" id="SSF89360">
    <property type="entry name" value="HesB-like domain"/>
    <property type="match status" value="1"/>
</dbReference>
<dbReference type="NCBIfam" id="TIGR00049">
    <property type="entry name" value="iron-sulfur cluster assembly accessory protein"/>
    <property type="match status" value="1"/>
</dbReference>
<dbReference type="Gene3D" id="2.60.300.12">
    <property type="entry name" value="HesB-like domain"/>
    <property type="match status" value="1"/>
</dbReference>
<gene>
    <name evidence="2" type="primary">erpA</name>
    <name evidence="2" type="ORF">HH1059_22460</name>
</gene>
<dbReference type="Pfam" id="PF01521">
    <property type="entry name" value="Fe-S_biosyn"/>
    <property type="match status" value="1"/>
</dbReference>
<dbReference type="GO" id="GO:0016226">
    <property type="term" value="P:iron-sulfur cluster assembly"/>
    <property type="evidence" value="ECO:0007669"/>
    <property type="project" value="InterPro"/>
</dbReference>
<dbReference type="InterPro" id="IPR016092">
    <property type="entry name" value="ATAP"/>
</dbReference>
<evidence type="ECO:0000313" key="2">
    <source>
        <dbReference type="EMBL" id="BAU56314.1"/>
    </source>
</evidence>
<organism evidence="2 3">
    <name type="scientific">Halorhodospira halochloris</name>
    <name type="common">Ectothiorhodospira halochloris</name>
    <dbReference type="NCBI Taxonomy" id="1052"/>
    <lineage>
        <taxon>Bacteria</taxon>
        <taxon>Pseudomonadati</taxon>
        <taxon>Pseudomonadota</taxon>
        <taxon>Gammaproteobacteria</taxon>
        <taxon>Chromatiales</taxon>
        <taxon>Ectothiorhodospiraceae</taxon>
        <taxon>Halorhodospira</taxon>
    </lineage>
</organism>
<dbReference type="KEGG" id="hhk:HH1059_22460"/>
<dbReference type="EMBL" id="AP017372">
    <property type="protein sequence ID" value="BAU56314.1"/>
    <property type="molecule type" value="Genomic_DNA"/>
</dbReference>
<sequence>MAGSPQADNTSEPSLDIPLVFRDAAADKIRELIESEQSDDLKLRVFISGGGCSGFQYGFTLEEEVEDDDLVTQRRGVQIVVDPFSSMYLDGAEVDYVAGENGEQFVIRNPNVTTTCGGCGAAGGRF</sequence>
<proteinExistence type="predicted"/>
<dbReference type="GO" id="GO:0051539">
    <property type="term" value="F:4 iron, 4 sulfur cluster binding"/>
    <property type="evidence" value="ECO:0007669"/>
    <property type="project" value="TreeGrafter"/>
</dbReference>
<name>A0A0X8X672_HALHR</name>
<dbReference type="OrthoDB" id="9801228at2"/>
<protein>
    <submittedName>
        <fullName evidence="2">Probable iron binding protein from the HesB_IscA_SufA family</fullName>
    </submittedName>
</protein>
<dbReference type="NCBIfam" id="NF010147">
    <property type="entry name" value="PRK13623.1"/>
    <property type="match status" value="1"/>
</dbReference>